<dbReference type="Proteomes" id="UP001294444">
    <property type="component" value="Unassembled WGS sequence"/>
</dbReference>
<proteinExistence type="inferred from homology"/>
<dbReference type="AlphaFoldDB" id="A0AAJ4XKH7"/>
<keyword evidence="6" id="KW-0677">Repeat</keyword>
<evidence type="ECO:0000256" key="2">
    <source>
        <dbReference type="ARBA" id="ARBA00010497"/>
    </source>
</evidence>
<evidence type="ECO:0000256" key="4">
    <source>
        <dbReference type="ARBA" id="ARBA00022679"/>
    </source>
</evidence>
<dbReference type="EMBL" id="OAPG01000005">
    <property type="protein sequence ID" value="SNX83962.1"/>
    <property type="molecule type" value="Genomic_DNA"/>
</dbReference>
<evidence type="ECO:0000256" key="1">
    <source>
        <dbReference type="ARBA" id="ARBA00001947"/>
    </source>
</evidence>
<dbReference type="GO" id="GO:0005953">
    <property type="term" value="C:CAAX-protein geranylgeranyltransferase complex"/>
    <property type="evidence" value="ECO:0007669"/>
    <property type="project" value="TreeGrafter"/>
</dbReference>
<organism evidence="10 11">
    <name type="scientific">Melanopsichium pennsylvanicum</name>
    <dbReference type="NCBI Taxonomy" id="63383"/>
    <lineage>
        <taxon>Eukaryota</taxon>
        <taxon>Fungi</taxon>
        <taxon>Dikarya</taxon>
        <taxon>Basidiomycota</taxon>
        <taxon>Ustilaginomycotina</taxon>
        <taxon>Ustilaginomycetes</taxon>
        <taxon>Ustilaginales</taxon>
        <taxon>Ustilaginaceae</taxon>
        <taxon>Melanopsichium</taxon>
    </lineage>
</organism>
<dbReference type="PANTHER" id="PTHR11774">
    <property type="entry name" value="GERANYLGERANYL TRANSFERASE TYPE BETA SUBUNIT"/>
    <property type="match status" value="1"/>
</dbReference>
<keyword evidence="7" id="KW-0862">Zinc</keyword>
<dbReference type="PANTHER" id="PTHR11774:SF4">
    <property type="entry name" value="GERANYLGERANYL TRANSFERASE TYPE-1 SUBUNIT BETA"/>
    <property type="match status" value="1"/>
</dbReference>
<dbReference type="InterPro" id="IPR001330">
    <property type="entry name" value="Prenyltrans"/>
</dbReference>
<feature type="region of interest" description="Disordered" evidence="8">
    <location>
        <begin position="262"/>
        <end position="314"/>
    </location>
</feature>
<comment type="similarity">
    <text evidence="2">Belongs to the protein prenyltransferase subunit beta family.</text>
</comment>
<feature type="compositionally biased region" description="Polar residues" evidence="8">
    <location>
        <begin position="265"/>
        <end position="283"/>
    </location>
</feature>
<name>A0AAJ4XKH7_9BASI</name>
<feature type="domain" description="Prenyltransferase alpha-alpha toroid" evidence="9">
    <location>
        <begin position="12"/>
        <end position="402"/>
    </location>
</feature>
<dbReference type="SUPFAM" id="SSF48239">
    <property type="entry name" value="Terpenoid cyclases/Protein prenyltransferases"/>
    <property type="match status" value="1"/>
</dbReference>
<evidence type="ECO:0000256" key="7">
    <source>
        <dbReference type="ARBA" id="ARBA00022833"/>
    </source>
</evidence>
<comment type="cofactor">
    <cofactor evidence="1">
        <name>Zn(2+)</name>
        <dbReference type="ChEBI" id="CHEBI:29105"/>
    </cofactor>
</comment>
<reference evidence="10" key="1">
    <citation type="submission" date="2023-10" db="EMBL/GenBank/DDBJ databases">
        <authorList>
            <person name="Guldener U."/>
        </authorList>
    </citation>
    <scope>NUCLEOTIDE SEQUENCE</scope>
    <source>
        <strain evidence="10">Mp4</strain>
    </source>
</reference>
<evidence type="ECO:0000256" key="8">
    <source>
        <dbReference type="SAM" id="MobiDB-lite"/>
    </source>
</evidence>
<protein>
    <submittedName>
        <fullName evidence="10">Related to Type I protein geranylgeranyltransferase beta subunit</fullName>
    </submittedName>
</protein>
<gene>
    <name evidence="10" type="ORF">MEPE_02670</name>
</gene>
<evidence type="ECO:0000256" key="6">
    <source>
        <dbReference type="ARBA" id="ARBA00022737"/>
    </source>
</evidence>
<sequence length="420" mass="45909">MVSSTEALAASLEVKKHISFNLRCLRMLPQPYTSADDQRMTLGYFALSSLDLLYGLDKIPTEEKQELVDWIYDQQSPSGGFGGSPSNSFHASCCSAGASRHSTEVGSASIKQKKRGMVGNVAMTYAALVSLSILRDSFQRLNRSALIEFISALQDKTNGGFAAEIPKKPYQSQLVDRDPRFSYCAIAICSMLGEWGEVDIGKAKIYVQGCQRYDGGFGASEWHESHSGMGYCCVAALHLLGVSSGGSKEWKRREEAITWLAHRQVGSSQSPPLSQHGSSTEGSKNGEITEGRDREEEEQEEEEEEKMTGGFQGRPNKLPPDVCYSFWNGGALAILGEHDLVDAKLDAGYVLSAQSKVGGISKMPDEHPDLLHTYLGLASLSLHQPDGEGQGIEFGMKRLDAVLNCSLEAKRWILKHLTKS</sequence>
<keyword evidence="5" id="KW-0479">Metal-binding</keyword>
<accession>A0AAJ4XKH7</accession>
<evidence type="ECO:0000256" key="3">
    <source>
        <dbReference type="ARBA" id="ARBA00022602"/>
    </source>
</evidence>
<feature type="compositionally biased region" description="Acidic residues" evidence="8">
    <location>
        <begin position="295"/>
        <end position="305"/>
    </location>
</feature>
<comment type="caution">
    <text evidence="10">The sequence shown here is derived from an EMBL/GenBank/DDBJ whole genome shotgun (WGS) entry which is preliminary data.</text>
</comment>
<dbReference type="GO" id="GO:0004662">
    <property type="term" value="F:CAAX-protein geranylgeranyltransferase activity"/>
    <property type="evidence" value="ECO:0007669"/>
    <property type="project" value="TreeGrafter"/>
</dbReference>
<evidence type="ECO:0000313" key="11">
    <source>
        <dbReference type="Proteomes" id="UP001294444"/>
    </source>
</evidence>
<keyword evidence="4" id="KW-0808">Transferase</keyword>
<dbReference type="InterPro" id="IPR008930">
    <property type="entry name" value="Terpenoid_cyclase/PrenylTrfase"/>
</dbReference>
<evidence type="ECO:0000256" key="5">
    <source>
        <dbReference type="ARBA" id="ARBA00022723"/>
    </source>
</evidence>
<keyword evidence="11" id="KW-1185">Reference proteome</keyword>
<dbReference type="GO" id="GO:0046872">
    <property type="term" value="F:metal ion binding"/>
    <property type="evidence" value="ECO:0007669"/>
    <property type="project" value="UniProtKB-KW"/>
</dbReference>
<dbReference type="Pfam" id="PF00432">
    <property type="entry name" value="Prenyltrans"/>
    <property type="match status" value="1"/>
</dbReference>
<dbReference type="InterPro" id="IPR045089">
    <property type="entry name" value="PGGT1B-like"/>
</dbReference>
<evidence type="ECO:0000259" key="9">
    <source>
        <dbReference type="Pfam" id="PF00432"/>
    </source>
</evidence>
<evidence type="ECO:0000313" key="10">
    <source>
        <dbReference type="EMBL" id="SNX83962.1"/>
    </source>
</evidence>
<keyword evidence="3" id="KW-0637">Prenyltransferase</keyword>
<dbReference type="Gene3D" id="1.50.10.20">
    <property type="match status" value="1"/>
</dbReference>